<evidence type="ECO:0000313" key="2">
    <source>
        <dbReference type="Proteomes" id="UP000251341"/>
    </source>
</evidence>
<sequence>MVIEDKTNKEDGFIYSNLEDPELAQAGGFAQTIEPFVNKLDELGIDVPIEMLEGVEMDGIFNVGNKQAHYGITGQAS</sequence>
<proteinExistence type="predicted"/>
<name>A0A315EEW3_9BURK</name>
<keyword evidence="2" id="KW-1185">Reference proteome</keyword>
<dbReference type="Proteomes" id="UP000251341">
    <property type="component" value="Unassembled WGS sequence"/>
</dbReference>
<reference evidence="1 2" key="1">
    <citation type="submission" date="2017-04" db="EMBL/GenBank/DDBJ databases">
        <title>Unexpected and diverse lifestyles within the genus Limnohabitans.</title>
        <authorList>
            <person name="Kasalicky V."/>
            <person name="Mehrshad M."/>
            <person name="Andrei S.-A."/>
            <person name="Salcher M."/>
            <person name="Kratochvilova H."/>
            <person name="Simek K."/>
            <person name="Ghai R."/>
        </authorList>
    </citation>
    <scope>NUCLEOTIDE SEQUENCE [LARGE SCALE GENOMIC DNA]</scope>
    <source>
        <strain evidence="1 2">MWH-C5</strain>
    </source>
</reference>
<accession>A0A315EEW3</accession>
<gene>
    <name evidence="1" type="ORF">B9Z44_14535</name>
</gene>
<dbReference type="AlphaFoldDB" id="A0A315EEW3"/>
<evidence type="ECO:0000313" key="1">
    <source>
        <dbReference type="EMBL" id="PUE56460.1"/>
    </source>
</evidence>
<dbReference type="EMBL" id="NESP01000002">
    <property type="protein sequence ID" value="PUE56460.1"/>
    <property type="molecule type" value="Genomic_DNA"/>
</dbReference>
<protein>
    <submittedName>
        <fullName evidence="1">Uncharacterized protein</fullName>
    </submittedName>
</protein>
<comment type="caution">
    <text evidence="1">The sequence shown here is derived from an EMBL/GenBank/DDBJ whole genome shotgun (WGS) entry which is preliminary data.</text>
</comment>
<organism evidence="1 2">
    <name type="scientific">Limnohabitans curvus</name>
    <dbReference type="NCBI Taxonomy" id="323423"/>
    <lineage>
        <taxon>Bacteria</taxon>
        <taxon>Pseudomonadati</taxon>
        <taxon>Pseudomonadota</taxon>
        <taxon>Betaproteobacteria</taxon>
        <taxon>Burkholderiales</taxon>
        <taxon>Comamonadaceae</taxon>
        <taxon>Limnohabitans</taxon>
    </lineage>
</organism>